<feature type="compositionally biased region" description="Low complexity" evidence="1">
    <location>
        <begin position="108"/>
        <end position="117"/>
    </location>
</feature>
<dbReference type="EMBL" id="AXCY01000101">
    <property type="protein sequence ID" value="KGM09376.1"/>
    <property type="molecule type" value="Genomic_DNA"/>
</dbReference>
<comment type="caution">
    <text evidence="3">The sequence shown here is derived from an EMBL/GenBank/DDBJ whole genome shotgun (WGS) entry which is preliminary data.</text>
</comment>
<evidence type="ECO:0000313" key="4">
    <source>
        <dbReference type="Proteomes" id="UP000029839"/>
    </source>
</evidence>
<sequence>MTVAVAGAVVATSGRDAGWFVVPLVGVPLVAAAGVLVVTLRRSGAAGATWSAAVVVLGWALVTGLGTGGWFAAPGLVLLAAAVATSSGPSTGSSASAGRPRPARRPASRPGSPSTTG</sequence>
<feature type="transmembrane region" description="Helical" evidence="2">
    <location>
        <begin position="20"/>
        <end position="40"/>
    </location>
</feature>
<name>A0A0A0BN42_9CELL</name>
<keyword evidence="2" id="KW-0812">Transmembrane</keyword>
<protein>
    <submittedName>
        <fullName evidence="3">Uncharacterized protein</fullName>
    </submittedName>
</protein>
<evidence type="ECO:0000256" key="2">
    <source>
        <dbReference type="SAM" id="Phobius"/>
    </source>
</evidence>
<gene>
    <name evidence="3" type="ORF">N868_02400</name>
</gene>
<feature type="region of interest" description="Disordered" evidence="1">
    <location>
        <begin position="86"/>
        <end position="117"/>
    </location>
</feature>
<organism evidence="3 4">
    <name type="scientific">Cellulomonas carbonis T26</name>
    <dbReference type="NCBI Taxonomy" id="947969"/>
    <lineage>
        <taxon>Bacteria</taxon>
        <taxon>Bacillati</taxon>
        <taxon>Actinomycetota</taxon>
        <taxon>Actinomycetes</taxon>
        <taxon>Micrococcales</taxon>
        <taxon>Cellulomonadaceae</taxon>
        <taxon>Cellulomonas</taxon>
    </lineage>
</organism>
<evidence type="ECO:0000313" key="3">
    <source>
        <dbReference type="EMBL" id="KGM09376.1"/>
    </source>
</evidence>
<keyword evidence="2" id="KW-1133">Transmembrane helix</keyword>
<keyword evidence="2" id="KW-0472">Membrane</keyword>
<keyword evidence="4" id="KW-1185">Reference proteome</keyword>
<proteinExistence type="predicted"/>
<dbReference type="Proteomes" id="UP000029839">
    <property type="component" value="Unassembled WGS sequence"/>
</dbReference>
<reference evidence="3 4" key="1">
    <citation type="submission" date="2013-08" db="EMBL/GenBank/DDBJ databases">
        <title>Genome sequencing of Cellulomonas carbonis T26.</title>
        <authorList>
            <person name="Chen F."/>
            <person name="Li Y."/>
            <person name="Wang G."/>
        </authorList>
    </citation>
    <scope>NUCLEOTIDE SEQUENCE [LARGE SCALE GENOMIC DNA]</scope>
    <source>
        <strain evidence="3 4">T26</strain>
    </source>
</reference>
<reference evidence="3 4" key="2">
    <citation type="journal article" date="2015" name="Stand. Genomic Sci.">
        <title>Draft genome sequence of Cellulomonas carbonis T26(T) and comparative analysis of six Cellulomonas genomes.</title>
        <authorList>
            <person name="Zhuang W."/>
            <person name="Zhang S."/>
            <person name="Xia X."/>
            <person name="Wang G."/>
        </authorList>
    </citation>
    <scope>NUCLEOTIDE SEQUENCE [LARGE SCALE GENOMIC DNA]</scope>
    <source>
        <strain evidence="3 4">T26</strain>
    </source>
</reference>
<accession>A0A0A0BN42</accession>
<feature type="compositionally biased region" description="Low complexity" evidence="1">
    <location>
        <begin position="86"/>
        <end position="100"/>
    </location>
</feature>
<feature type="transmembrane region" description="Helical" evidence="2">
    <location>
        <begin position="52"/>
        <end position="73"/>
    </location>
</feature>
<evidence type="ECO:0000256" key="1">
    <source>
        <dbReference type="SAM" id="MobiDB-lite"/>
    </source>
</evidence>
<dbReference type="AlphaFoldDB" id="A0A0A0BN42"/>